<evidence type="ECO:0000256" key="1">
    <source>
        <dbReference type="SAM" id="SignalP"/>
    </source>
</evidence>
<feature type="signal peptide" evidence="1">
    <location>
        <begin position="1"/>
        <end position="21"/>
    </location>
</feature>
<evidence type="ECO:0000313" key="2">
    <source>
        <dbReference type="EMBL" id="BAK06979.1"/>
    </source>
</evidence>
<protein>
    <submittedName>
        <fullName evidence="2">Predicted protein</fullName>
    </submittedName>
</protein>
<feature type="chain" id="PRO_5003276699" evidence="1">
    <location>
        <begin position="22"/>
        <end position="194"/>
    </location>
</feature>
<proteinExistence type="evidence at transcript level"/>
<organism evidence="2">
    <name type="scientific">Hordeum vulgare subsp. vulgare</name>
    <name type="common">Domesticated barley</name>
    <dbReference type="NCBI Taxonomy" id="112509"/>
    <lineage>
        <taxon>Eukaryota</taxon>
        <taxon>Viridiplantae</taxon>
        <taxon>Streptophyta</taxon>
        <taxon>Embryophyta</taxon>
        <taxon>Tracheophyta</taxon>
        <taxon>Spermatophyta</taxon>
        <taxon>Magnoliopsida</taxon>
        <taxon>Liliopsida</taxon>
        <taxon>Poales</taxon>
        <taxon>Poaceae</taxon>
        <taxon>BOP clade</taxon>
        <taxon>Pooideae</taxon>
        <taxon>Triticodae</taxon>
        <taxon>Triticeae</taxon>
        <taxon>Hordeinae</taxon>
        <taxon>Hordeum</taxon>
    </lineage>
</organism>
<dbReference type="AlphaFoldDB" id="F2EI07"/>
<sequence length="194" mass="20746">MVCWLFCRQFLLRLQLRLVVDVPYGIGDGGRHAVSTYAVDISLRPQSSPLVADGRGTTLLSVDLADPAAACPPPPPPPHRQIHQVPAASFPAVHGYCSGPSSSSVLLDPPQRPVVAPLGSAPSFVAGCHTDFCGRSTPLGLSQLEENEKSFELCSGKSKVPRLPPPFSKEHVALLKRWPMNHAGMSSSRCLSFS</sequence>
<dbReference type="EMBL" id="AK375784">
    <property type="protein sequence ID" value="BAK06979.1"/>
    <property type="molecule type" value="mRNA"/>
</dbReference>
<name>F2EI07_HORVV</name>
<keyword evidence="1" id="KW-0732">Signal</keyword>
<accession>F2EI07</accession>
<reference evidence="2" key="1">
    <citation type="journal article" date="2011" name="Plant Physiol.">
        <title>Comprehensive sequence analysis of 24,783 barley full-length cDNAs derived from 12 clone libraries.</title>
        <authorList>
            <person name="Matsumoto T."/>
            <person name="Tanaka T."/>
            <person name="Sakai H."/>
            <person name="Amano N."/>
            <person name="Kanamori H."/>
            <person name="Kurita K."/>
            <person name="Kikuta A."/>
            <person name="Kamiya K."/>
            <person name="Yamamoto M."/>
            <person name="Ikawa H."/>
            <person name="Fujii N."/>
            <person name="Hori K."/>
            <person name="Itoh T."/>
            <person name="Sato K."/>
        </authorList>
    </citation>
    <scope>NUCLEOTIDE SEQUENCE</scope>
    <source>
        <tissue evidence="2">Flower</tissue>
    </source>
</reference>